<name>A0ABQ3N510_9BACI</name>
<dbReference type="EMBL" id="BNDS01000011">
    <property type="protein sequence ID" value="GHH99186.1"/>
    <property type="molecule type" value="Genomic_DNA"/>
</dbReference>
<gene>
    <name evidence="3" type="ORF">AM1BK_27290</name>
</gene>
<dbReference type="RefSeq" id="WP_191273724.1">
    <property type="nucleotide sequence ID" value="NZ_BNDS01000011.1"/>
</dbReference>
<evidence type="ECO:0000313" key="3">
    <source>
        <dbReference type="EMBL" id="GHH99186.1"/>
    </source>
</evidence>
<accession>A0ABQ3N510</accession>
<feature type="domain" description="DUF4145" evidence="2">
    <location>
        <begin position="27"/>
        <end position="111"/>
    </location>
</feature>
<dbReference type="Proteomes" id="UP000637074">
    <property type="component" value="Unassembled WGS sequence"/>
</dbReference>
<dbReference type="Pfam" id="PF13643">
    <property type="entry name" value="DUF4145"/>
    <property type="match status" value="1"/>
</dbReference>
<organism evidence="3 4">
    <name type="scientific">Neobacillus kokaensis</name>
    <dbReference type="NCBI Taxonomy" id="2759023"/>
    <lineage>
        <taxon>Bacteria</taxon>
        <taxon>Bacillati</taxon>
        <taxon>Bacillota</taxon>
        <taxon>Bacilli</taxon>
        <taxon>Bacillales</taxon>
        <taxon>Bacillaceae</taxon>
        <taxon>Neobacillus</taxon>
    </lineage>
</organism>
<evidence type="ECO:0000313" key="4">
    <source>
        <dbReference type="Proteomes" id="UP000637074"/>
    </source>
</evidence>
<keyword evidence="4" id="KW-1185">Reference proteome</keyword>
<feature type="region of interest" description="Disordered" evidence="1">
    <location>
        <begin position="169"/>
        <end position="198"/>
    </location>
</feature>
<sequence length="318" mass="37412">MSYRLFDFVRQFSTDLADLAGKIEDQLFEQAHATLIQARLYTEELVKIISQKEELEKVYPLKPAERIHKLYRQDIINEEIYSKLEWIRKMGNKAAHNVQEIETKDVLEAHKQLFEISVWYMQVYVSYDFEAPAYKLPIQTNPSPISKEDLDDRIREEVQRQMGAIKLENERTNHSVEDSAAKAQVENQQKAPRQTREGVIHPLSKEKESFCRVFDENNYFISYETRKAVEFKHKLSYEMVYMLDNKETSIVLNPVFVEKHEELKSTGKLRSSTALRQFPKEKNKGDNPISYGYMYVFKTESELDSFLKSLQDISKVSI</sequence>
<protein>
    <recommendedName>
        <fullName evidence="2">DUF4145 domain-containing protein</fullName>
    </recommendedName>
</protein>
<feature type="compositionally biased region" description="Basic and acidic residues" evidence="1">
    <location>
        <begin position="169"/>
        <end position="180"/>
    </location>
</feature>
<evidence type="ECO:0000256" key="1">
    <source>
        <dbReference type="SAM" id="MobiDB-lite"/>
    </source>
</evidence>
<dbReference type="InterPro" id="IPR025285">
    <property type="entry name" value="DUF4145"/>
</dbReference>
<evidence type="ECO:0000259" key="2">
    <source>
        <dbReference type="Pfam" id="PF13643"/>
    </source>
</evidence>
<proteinExistence type="predicted"/>
<comment type="caution">
    <text evidence="3">The sequence shown here is derived from an EMBL/GenBank/DDBJ whole genome shotgun (WGS) entry which is preliminary data.</text>
</comment>
<reference evidence="3 4" key="1">
    <citation type="journal article" date="2022" name="Int. J. Syst. Evol. Microbiol.">
        <title>Neobacillus kokaensis sp. nov., isolated from soil.</title>
        <authorList>
            <person name="Yuki K."/>
            <person name="Matsubara H."/>
            <person name="Yamaguchi S."/>
        </authorList>
    </citation>
    <scope>NUCLEOTIDE SEQUENCE [LARGE SCALE GENOMIC DNA]</scope>
    <source>
        <strain evidence="3 4">LOB 377</strain>
    </source>
</reference>